<dbReference type="KEGG" id="dmm:dnm_034040"/>
<reference evidence="5" key="1">
    <citation type="journal article" date="2021" name="Microb. Physiol.">
        <title>Proteogenomic Insights into the Physiology of Marine, Sulfate-Reducing, Filamentous Desulfonema limicola and Desulfonema magnum.</title>
        <authorList>
            <person name="Schnaars V."/>
            <person name="Wohlbrand L."/>
            <person name="Scheve S."/>
            <person name="Hinrichs C."/>
            <person name="Reinhardt R."/>
            <person name="Rabus R."/>
        </authorList>
    </citation>
    <scope>NUCLEOTIDE SEQUENCE</scope>
    <source>
        <strain evidence="5">4be13</strain>
    </source>
</reference>
<dbReference type="SUPFAM" id="SSF50341">
    <property type="entry name" value="CheW-like"/>
    <property type="match status" value="1"/>
</dbReference>
<evidence type="ECO:0000313" key="6">
    <source>
        <dbReference type="Proteomes" id="UP000663722"/>
    </source>
</evidence>
<dbReference type="PANTHER" id="PTHR22617:SF45">
    <property type="entry name" value="CHEMOTAXIS PROTEIN CHEW"/>
    <property type="match status" value="1"/>
</dbReference>
<organism evidence="5 6">
    <name type="scientific">Desulfonema magnum</name>
    <dbReference type="NCBI Taxonomy" id="45655"/>
    <lineage>
        <taxon>Bacteria</taxon>
        <taxon>Pseudomonadati</taxon>
        <taxon>Thermodesulfobacteriota</taxon>
        <taxon>Desulfobacteria</taxon>
        <taxon>Desulfobacterales</taxon>
        <taxon>Desulfococcaceae</taxon>
        <taxon>Desulfonema</taxon>
    </lineage>
</organism>
<name>A0A975GMW5_9BACT</name>
<dbReference type="InterPro" id="IPR039315">
    <property type="entry name" value="CheW"/>
</dbReference>
<dbReference type="PROSITE" id="PS50851">
    <property type="entry name" value="CHEW"/>
    <property type="match status" value="1"/>
</dbReference>
<keyword evidence="6" id="KW-1185">Reference proteome</keyword>
<keyword evidence="3" id="KW-0963">Cytoplasm</keyword>
<evidence type="ECO:0000256" key="1">
    <source>
        <dbReference type="ARBA" id="ARBA00004496"/>
    </source>
</evidence>
<comment type="subcellular location">
    <subcellularLocation>
        <location evidence="1">Cytoplasm</location>
    </subcellularLocation>
</comment>
<dbReference type="Pfam" id="PF01584">
    <property type="entry name" value="CheW"/>
    <property type="match status" value="1"/>
</dbReference>
<dbReference type="GO" id="GO:0007165">
    <property type="term" value="P:signal transduction"/>
    <property type="evidence" value="ECO:0007669"/>
    <property type="project" value="InterPro"/>
</dbReference>
<dbReference type="EMBL" id="CP061800">
    <property type="protein sequence ID" value="QTA87371.1"/>
    <property type="molecule type" value="Genomic_DNA"/>
</dbReference>
<dbReference type="InterPro" id="IPR036061">
    <property type="entry name" value="CheW-like_dom_sf"/>
</dbReference>
<dbReference type="Gene3D" id="2.30.30.40">
    <property type="entry name" value="SH3 Domains"/>
    <property type="match status" value="1"/>
</dbReference>
<accession>A0A975GMW5</accession>
<evidence type="ECO:0000256" key="3">
    <source>
        <dbReference type="ARBA" id="ARBA00022490"/>
    </source>
</evidence>
<evidence type="ECO:0000259" key="4">
    <source>
        <dbReference type="PROSITE" id="PS50851"/>
    </source>
</evidence>
<dbReference type="InterPro" id="IPR002545">
    <property type="entry name" value="CheW-lke_dom"/>
</dbReference>
<dbReference type="PANTHER" id="PTHR22617">
    <property type="entry name" value="CHEMOTAXIS SENSOR HISTIDINE KINASE-RELATED"/>
    <property type="match status" value="1"/>
</dbReference>
<dbReference type="GO" id="GO:0006935">
    <property type="term" value="P:chemotaxis"/>
    <property type="evidence" value="ECO:0007669"/>
    <property type="project" value="InterPro"/>
</dbReference>
<protein>
    <recommendedName>
        <fullName evidence="2">Chemotaxis protein CheW</fullName>
    </recommendedName>
</protein>
<feature type="domain" description="CheW-like" evidence="4">
    <location>
        <begin position="83"/>
        <end position="229"/>
    </location>
</feature>
<sequence length="232" mass="26651">MKKLSGQSEISSRQPVENCWKRIGVWGNEEPRCPKLDEVIHCRNCDVFTQGGRNLLERNLPEEYKNEWTEVMAAKKEEALPGTVSVVIFRIEDEWLAIRTQVFAEIIDPDSLRGHSLPHRKNPVLIGVVNVHGDIQLCVSLSELLGIENAVKKDWKDQKLMMVVNTDAGRWVFPVNEILGIYHVYPHIFQNVPVTVAKAQSTYTKGIFNWKDKHVAFLDDDLLFYSLIRNVQ</sequence>
<gene>
    <name evidence="5" type="primary">cheW3</name>
    <name evidence="5" type="ORF">dnm_034040</name>
</gene>
<dbReference type="Gene3D" id="2.40.50.180">
    <property type="entry name" value="CheA-289, Domain 4"/>
    <property type="match status" value="1"/>
</dbReference>
<dbReference type="RefSeq" id="WP_207682586.1">
    <property type="nucleotide sequence ID" value="NZ_CP061800.1"/>
</dbReference>
<dbReference type="Proteomes" id="UP000663722">
    <property type="component" value="Chromosome"/>
</dbReference>
<proteinExistence type="predicted"/>
<evidence type="ECO:0000256" key="2">
    <source>
        <dbReference type="ARBA" id="ARBA00021483"/>
    </source>
</evidence>
<evidence type="ECO:0000313" key="5">
    <source>
        <dbReference type="EMBL" id="QTA87371.1"/>
    </source>
</evidence>
<dbReference type="GO" id="GO:0005829">
    <property type="term" value="C:cytosol"/>
    <property type="evidence" value="ECO:0007669"/>
    <property type="project" value="TreeGrafter"/>
</dbReference>
<dbReference type="AlphaFoldDB" id="A0A975GMW5"/>